<dbReference type="EMBL" id="JAXOFX010000002">
    <property type="protein sequence ID" value="MDZ5470999.1"/>
    <property type="molecule type" value="Genomic_DNA"/>
</dbReference>
<dbReference type="RefSeq" id="WP_322445079.1">
    <property type="nucleotide sequence ID" value="NZ_JAXOFX010000002.1"/>
</dbReference>
<geneLocation type="plasmid" evidence="1">
    <name>unnamed</name>
</geneLocation>
<dbReference type="Proteomes" id="UP001290455">
    <property type="component" value="Unassembled WGS sequence"/>
</dbReference>
<evidence type="ECO:0008006" key="3">
    <source>
        <dbReference type="Google" id="ProtNLM"/>
    </source>
</evidence>
<keyword evidence="2" id="KW-1185">Reference proteome</keyword>
<comment type="caution">
    <text evidence="1">The sequence shown here is derived from an EMBL/GenBank/DDBJ whole genome shotgun (WGS) entry which is preliminary data.</text>
</comment>
<protein>
    <recommendedName>
        <fullName evidence="3">Na+/H+ antiporter</fullName>
    </recommendedName>
</protein>
<evidence type="ECO:0000313" key="1">
    <source>
        <dbReference type="EMBL" id="MDZ5470999.1"/>
    </source>
</evidence>
<accession>A0ABU5IV36</accession>
<proteinExistence type="predicted"/>
<reference evidence="1 2" key="1">
    <citation type="submission" date="2023-11" db="EMBL/GenBank/DDBJ databases">
        <title>Bacillus jintuensis, isolated from a mudflat on the Beibu Gulf coast.</title>
        <authorList>
            <person name="Li M."/>
        </authorList>
    </citation>
    <scope>NUCLEOTIDE SEQUENCE [LARGE SCALE GENOMIC DNA]</scope>
    <source>
        <strain evidence="1 2">31A1R</strain>
        <plasmid evidence="1">unnamed</plasmid>
    </source>
</reference>
<organism evidence="1 2">
    <name type="scientific">Robertmurraya mangrovi</name>
    <dbReference type="NCBI Taxonomy" id="3098077"/>
    <lineage>
        <taxon>Bacteria</taxon>
        <taxon>Bacillati</taxon>
        <taxon>Bacillota</taxon>
        <taxon>Bacilli</taxon>
        <taxon>Bacillales</taxon>
        <taxon>Bacillaceae</taxon>
        <taxon>Robertmurraya</taxon>
    </lineage>
</organism>
<sequence length="65" mass="7563">MSRLLSILLIGLGGYYIIQNRFRVLNVVFGNPMIRRLFVRSIMSFPVVRNRMMKSVFPGQGQPNY</sequence>
<gene>
    <name evidence="1" type="ORF">SM124_04450</name>
</gene>
<name>A0ABU5IV36_9BACI</name>
<evidence type="ECO:0000313" key="2">
    <source>
        <dbReference type="Proteomes" id="UP001290455"/>
    </source>
</evidence>
<keyword evidence="1" id="KW-0614">Plasmid</keyword>